<dbReference type="PANTHER" id="PTHR30231">
    <property type="entry name" value="DNA POLYMERASE III SUBUNIT EPSILON"/>
    <property type="match status" value="1"/>
</dbReference>
<accession>F0ZSN7</accession>
<dbReference type="Proteomes" id="UP000001064">
    <property type="component" value="Unassembled WGS sequence"/>
</dbReference>
<keyword evidence="3" id="KW-0269">Exonuclease</keyword>
<keyword evidence="5" id="KW-1185">Reference proteome</keyword>
<sequence>MYPCRLSTSIRPTENCVIVFDLPQLSSPAILFLDTETTGLSVATDEIIEVSIIDLYDGSHFYKLINPTATVSSTSASIHESGAYIIAHNEKFDRGILASQIGKNAASVPSMFPLIVFIDSIPIFKLDEMEDIVTQTDLIITENTQKKSPVKICQKIRRWLFNEFTYRILSNSKIR</sequence>
<dbReference type="SUPFAM" id="SSF53098">
    <property type="entry name" value="Ribonuclease H-like"/>
    <property type="match status" value="1"/>
</dbReference>
<keyword evidence="2" id="KW-0378">Hydrolase</keyword>
<dbReference type="GO" id="GO:0008408">
    <property type="term" value="F:3'-5' exonuclease activity"/>
    <property type="evidence" value="ECO:0000318"/>
    <property type="project" value="GO_Central"/>
</dbReference>
<evidence type="ECO:0000256" key="3">
    <source>
        <dbReference type="ARBA" id="ARBA00022839"/>
    </source>
</evidence>
<dbReference type="CDD" id="cd06127">
    <property type="entry name" value="DEDDh"/>
    <property type="match status" value="1"/>
</dbReference>
<dbReference type="OrthoDB" id="23802at2759"/>
<keyword evidence="1" id="KW-0540">Nuclease</keyword>
<evidence type="ECO:0000313" key="4">
    <source>
        <dbReference type="EMBL" id="EGC33039.1"/>
    </source>
</evidence>
<dbReference type="RefSeq" id="XP_003290428.1">
    <property type="nucleotide sequence ID" value="XM_003290380.1"/>
</dbReference>
<evidence type="ECO:0000256" key="1">
    <source>
        <dbReference type="ARBA" id="ARBA00022722"/>
    </source>
</evidence>
<dbReference type="InterPro" id="IPR036397">
    <property type="entry name" value="RNaseH_sf"/>
</dbReference>
<dbReference type="InterPro" id="IPR012337">
    <property type="entry name" value="RNaseH-like_sf"/>
</dbReference>
<gene>
    <name evidence="4" type="ORF">DICPUDRAFT_154946</name>
</gene>
<organism evidence="4 5">
    <name type="scientific">Dictyostelium purpureum</name>
    <name type="common">Slime mold</name>
    <dbReference type="NCBI Taxonomy" id="5786"/>
    <lineage>
        <taxon>Eukaryota</taxon>
        <taxon>Amoebozoa</taxon>
        <taxon>Evosea</taxon>
        <taxon>Eumycetozoa</taxon>
        <taxon>Dictyostelia</taxon>
        <taxon>Dictyosteliales</taxon>
        <taxon>Dictyosteliaceae</taxon>
        <taxon>Dictyostelium</taxon>
    </lineage>
</organism>
<dbReference type="InParanoid" id="F0ZSN7"/>
<dbReference type="KEGG" id="dpp:DICPUDRAFT_154946"/>
<dbReference type="PANTHER" id="PTHR30231:SF4">
    <property type="entry name" value="PROTEIN NEN2"/>
    <property type="match status" value="1"/>
</dbReference>
<dbReference type="EMBL" id="GL871161">
    <property type="protein sequence ID" value="EGC33039.1"/>
    <property type="molecule type" value="Genomic_DNA"/>
</dbReference>
<dbReference type="GeneID" id="10504784"/>
<dbReference type="Gene3D" id="3.30.420.10">
    <property type="entry name" value="Ribonuclease H-like superfamily/Ribonuclease H"/>
    <property type="match status" value="1"/>
</dbReference>
<dbReference type="GO" id="GO:0003676">
    <property type="term" value="F:nucleic acid binding"/>
    <property type="evidence" value="ECO:0007669"/>
    <property type="project" value="InterPro"/>
</dbReference>
<evidence type="ECO:0000256" key="2">
    <source>
        <dbReference type="ARBA" id="ARBA00022801"/>
    </source>
</evidence>
<proteinExistence type="predicted"/>
<evidence type="ECO:0000313" key="5">
    <source>
        <dbReference type="Proteomes" id="UP000001064"/>
    </source>
</evidence>
<protein>
    <recommendedName>
        <fullName evidence="6">Exonuclease domain-containing protein</fullName>
    </recommendedName>
</protein>
<reference evidence="5" key="1">
    <citation type="journal article" date="2011" name="Genome Biol.">
        <title>Comparative genomics of the social amoebae Dictyostelium discoideum and Dictyostelium purpureum.</title>
        <authorList>
            <consortium name="US DOE Joint Genome Institute (JGI-PGF)"/>
            <person name="Sucgang R."/>
            <person name="Kuo A."/>
            <person name="Tian X."/>
            <person name="Salerno W."/>
            <person name="Parikh A."/>
            <person name="Feasley C.L."/>
            <person name="Dalin E."/>
            <person name="Tu H."/>
            <person name="Huang E."/>
            <person name="Barry K."/>
            <person name="Lindquist E."/>
            <person name="Shapiro H."/>
            <person name="Bruce D."/>
            <person name="Schmutz J."/>
            <person name="Salamov A."/>
            <person name="Fey P."/>
            <person name="Gaudet P."/>
            <person name="Anjard C."/>
            <person name="Babu M.M."/>
            <person name="Basu S."/>
            <person name="Bushmanova Y."/>
            <person name="van der Wel H."/>
            <person name="Katoh-Kurasawa M."/>
            <person name="Dinh C."/>
            <person name="Coutinho P.M."/>
            <person name="Saito T."/>
            <person name="Elias M."/>
            <person name="Schaap P."/>
            <person name="Kay R.R."/>
            <person name="Henrissat B."/>
            <person name="Eichinger L."/>
            <person name="Rivero F."/>
            <person name="Putnam N.H."/>
            <person name="West C.M."/>
            <person name="Loomis W.F."/>
            <person name="Chisholm R.L."/>
            <person name="Shaulsky G."/>
            <person name="Strassmann J.E."/>
            <person name="Queller D.C."/>
            <person name="Kuspa A."/>
            <person name="Grigoriev I.V."/>
        </authorList>
    </citation>
    <scope>NUCLEOTIDE SEQUENCE [LARGE SCALE GENOMIC DNA]</scope>
    <source>
        <strain evidence="5">QSDP1</strain>
    </source>
</reference>
<dbReference type="AlphaFoldDB" id="F0ZSN7"/>
<dbReference type="VEuPathDB" id="AmoebaDB:DICPUDRAFT_154946"/>
<name>F0ZSN7_DICPU</name>
<evidence type="ECO:0008006" key="6">
    <source>
        <dbReference type="Google" id="ProtNLM"/>
    </source>
</evidence>